<dbReference type="Proteomes" id="UP000595309">
    <property type="component" value="Chromosome"/>
</dbReference>
<dbReference type="RefSeq" id="WP_005160362.1">
    <property type="nucleotide sequence ID" value="NZ_CGBC01000044.1"/>
</dbReference>
<organism evidence="1 3">
    <name type="scientific">Yersinia enterocolitica</name>
    <dbReference type="NCBI Taxonomy" id="630"/>
    <lineage>
        <taxon>Bacteria</taxon>
        <taxon>Pseudomonadati</taxon>
        <taxon>Pseudomonadota</taxon>
        <taxon>Gammaproteobacteria</taxon>
        <taxon>Enterobacterales</taxon>
        <taxon>Yersiniaceae</taxon>
        <taxon>Yersinia</taxon>
    </lineage>
</organism>
<sequence>MNSKDEFSGMRELTSFKTAHSAFGEFVLLRSSFTDTLSGFAGIQPTLYPDQQVMIRLSTAKELISELQKRVDDIESGIEDTKTSTFYQS</sequence>
<proteinExistence type="predicted"/>
<dbReference type="KEGG" id="yet:CH48_3335"/>
<evidence type="ECO:0000313" key="3">
    <source>
        <dbReference type="Proteomes" id="UP000048841"/>
    </source>
</evidence>
<dbReference type="GeneID" id="31409473"/>
<accession>A0A0E1NJ80</accession>
<gene>
    <name evidence="1" type="ORF">ERS137941_02869</name>
    <name evidence="2" type="ORF">I6I39_20440</name>
</gene>
<evidence type="ECO:0000313" key="1">
    <source>
        <dbReference type="EMBL" id="CFQ67538.1"/>
    </source>
</evidence>
<evidence type="ECO:0000313" key="2">
    <source>
        <dbReference type="EMBL" id="QQU47198.1"/>
    </source>
</evidence>
<dbReference type="EMBL" id="CP068146">
    <property type="protein sequence ID" value="QQU47198.1"/>
    <property type="molecule type" value="Genomic_DNA"/>
</dbReference>
<name>A0A0E1NJ80_YEREN</name>
<dbReference type="AlphaFoldDB" id="A0A0E1NJ80"/>
<protein>
    <submittedName>
        <fullName evidence="1">Uncharacterized protein</fullName>
    </submittedName>
</protein>
<evidence type="ECO:0000313" key="4">
    <source>
        <dbReference type="Proteomes" id="UP000595309"/>
    </source>
</evidence>
<dbReference type="Proteomes" id="UP000048841">
    <property type="component" value="Unassembled WGS sequence"/>
</dbReference>
<reference evidence="2 4" key="2">
    <citation type="submission" date="2021-01" db="EMBL/GenBank/DDBJ databases">
        <title>FDA dAtabase for Regulatory Grade micrObial Sequences (FDA-ARGOS): Supporting development and validation of Infectious Disease Dx tests.</title>
        <authorList>
            <person name="Blissenbach B."/>
            <person name="Krut O."/>
            <person name="Tallon L."/>
            <person name="Sadzewicz L."/>
            <person name="Zhao X."/>
            <person name="Boylan J."/>
            <person name="Ott S."/>
            <person name="Bowen H."/>
            <person name="Vavikolanu K."/>
            <person name="Mehta A."/>
            <person name="Aluvathingal J."/>
            <person name="Nadendla S."/>
            <person name="Yan Y."/>
            <person name="Sichtig H."/>
        </authorList>
    </citation>
    <scope>NUCLEOTIDE SEQUENCE [LARGE SCALE GENOMIC DNA]</scope>
    <source>
        <strain evidence="2 4">FDAARGOS_1082</strain>
    </source>
</reference>
<reference evidence="1 3" key="1">
    <citation type="submission" date="2015-03" db="EMBL/GenBank/DDBJ databases">
        <authorList>
            <person name="Murphy D."/>
        </authorList>
    </citation>
    <scope>NUCLEOTIDE SEQUENCE [LARGE SCALE GENOMIC DNA]</scope>
    <source>
        <strain evidence="1 3">IP26249</strain>
    </source>
</reference>
<dbReference type="EMBL" id="CGBR01000022">
    <property type="protein sequence ID" value="CFQ67538.1"/>
    <property type="molecule type" value="Genomic_DNA"/>
</dbReference>
<dbReference type="PATRIC" id="fig|630.129.peg.1695"/>